<feature type="domain" description="O-methyltransferase dimerisation" evidence="7">
    <location>
        <begin position="17"/>
        <end position="105"/>
    </location>
</feature>
<evidence type="ECO:0000313" key="9">
    <source>
        <dbReference type="Proteomes" id="UP000197138"/>
    </source>
</evidence>
<dbReference type="GO" id="GO:0046983">
    <property type="term" value="F:protein dimerization activity"/>
    <property type="evidence" value="ECO:0007669"/>
    <property type="project" value="InterPro"/>
</dbReference>
<dbReference type="PROSITE" id="PS51683">
    <property type="entry name" value="SAM_OMT_II"/>
    <property type="match status" value="1"/>
</dbReference>
<evidence type="ECO:0000259" key="7">
    <source>
        <dbReference type="Pfam" id="PF08100"/>
    </source>
</evidence>
<dbReference type="FunFam" id="3.40.50.150:FF:000294">
    <property type="entry name" value="O-methyltransferase family protein"/>
    <property type="match status" value="1"/>
</dbReference>
<dbReference type="GO" id="GO:0008171">
    <property type="term" value="F:O-methyltransferase activity"/>
    <property type="evidence" value="ECO:0007669"/>
    <property type="project" value="InterPro"/>
</dbReference>
<keyword evidence="2" id="KW-0808">Transferase</keyword>
<feature type="active site" description="Proton acceptor" evidence="5">
    <location>
        <position position="257"/>
    </location>
</feature>
<dbReference type="Pfam" id="PF08100">
    <property type="entry name" value="Dimerisation"/>
    <property type="match status" value="1"/>
</dbReference>
<evidence type="ECO:0000256" key="5">
    <source>
        <dbReference type="PIRSR" id="PIRSR005739-1"/>
    </source>
</evidence>
<protein>
    <recommendedName>
        <fullName evidence="10">(R,S)-reticuline 7-O-methyltransferase-like</fullName>
    </recommendedName>
</protein>
<dbReference type="SUPFAM" id="SSF46785">
    <property type="entry name" value="Winged helix' DNA-binding domain"/>
    <property type="match status" value="1"/>
</dbReference>
<feature type="domain" description="O-methyltransferase C-terminal" evidence="6">
    <location>
        <begin position="127"/>
        <end position="332"/>
    </location>
</feature>
<sequence>MEAKEAEAMVKGQVAIWRYLFGFADSMVLKCAVELRIADIINSYGQPITLQKIASSISRSSSLDIPSLARIMRLLVRRDIFAAYQPSEGGETLYGLTYASRWLVTGFESNLASMVMMQSHPLLLATWDCIGQCIREGEMPFKKAHGVEMWEMASKNPSFNKLFNDAMECNTKTVMQAILGAYKDGFEFVGTIVDMGGGTGGMIAEIVKANPDVRGINFDLPHVVATAPAYPGVEHVGGSMFESVPAGDAIVLKYVLHTWGDEDCVKILKNCRKAIPETLGKLIIVELVLQPEGNGPFDDIAAIFDVMMFAHQPGGKERTELEWKNLLAEGGFPRYNIIKIPSLPSIIEAYPN</sequence>
<dbReference type="InterPro" id="IPR036388">
    <property type="entry name" value="WH-like_DNA-bd_sf"/>
</dbReference>
<dbReference type="InterPro" id="IPR029063">
    <property type="entry name" value="SAM-dependent_MTases_sf"/>
</dbReference>
<gene>
    <name evidence="8" type="ORF">CDL15_Pgr010215</name>
</gene>
<dbReference type="Gene3D" id="1.10.10.10">
    <property type="entry name" value="Winged helix-like DNA-binding domain superfamily/Winged helix DNA-binding domain"/>
    <property type="match status" value="1"/>
</dbReference>
<dbReference type="EMBL" id="MTKT01000826">
    <property type="protein sequence ID" value="OWM87183.1"/>
    <property type="molecule type" value="Genomic_DNA"/>
</dbReference>
<dbReference type="InterPro" id="IPR001077">
    <property type="entry name" value="COMT_C"/>
</dbReference>
<evidence type="ECO:0000259" key="6">
    <source>
        <dbReference type="Pfam" id="PF00891"/>
    </source>
</evidence>
<accession>A0A218XQE7</accession>
<dbReference type="SUPFAM" id="SSF53335">
    <property type="entry name" value="S-adenosyl-L-methionine-dependent methyltransferases"/>
    <property type="match status" value="1"/>
</dbReference>
<dbReference type="Proteomes" id="UP000197138">
    <property type="component" value="Unassembled WGS sequence"/>
</dbReference>
<comment type="caution">
    <text evidence="8">The sequence shown here is derived from an EMBL/GenBank/DDBJ whole genome shotgun (WGS) entry which is preliminary data.</text>
</comment>
<dbReference type="Gene3D" id="3.40.50.150">
    <property type="entry name" value="Vaccinia Virus protein VP39"/>
    <property type="match status" value="1"/>
</dbReference>
<evidence type="ECO:0000256" key="2">
    <source>
        <dbReference type="ARBA" id="ARBA00022679"/>
    </source>
</evidence>
<organism evidence="8 9">
    <name type="scientific">Punica granatum</name>
    <name type="common">Pomegranate</name>
    <dbReference type="NCBI Taxonomy" id="22663"/>
    <lineage>
        <taxon>Eukaryota</taxon>
        <taxon>Viridiplantae</taxon>
        <taxon>Streptophyta</taxon>
        <taxon>Embryophyta</taxon>
        <taxon>Tracheophyta</taxon>
        <taxon>Spermatophyta</taxon>
        <taxon>Magnoliopsida</taxon>
        <taxon>eudicotyledons</taxon>
        <taxon>Gunneridae</taxon>
        <taxon>Pentapetalae</taxon>
        <taxon>rosids</taxon>
        <taxon>malvids</taxon>
        <taxon>Myrtales</taxon>
        <taxon>Lythraceae</taxon>
        <taxon>Punica</taxon>
    </lineage>
</organism>
<evidence type="ECO:0000256" key="3">
    <source>
        <dbReference type="ARBA" id="ARBA00022691"/>
    </source>
</evidence>
<dbReference type="InterPro" id="IPR016461">
    <property type="entry name" value="COMT-like"/>
</dbReference>
<keyword evidence="1" id="KW-0489">Methyltransferase</keyword>
<evidence type="ECO:0000256" key="1">
    <source>
        <dbReference type="ARBA" id="ARBA00022603"/>
    </source>
</evidence>
<evidence type="ECO:0000313" key="8">
    <source>
        <dbReference type="EMBL" id="OWM87183.1"/>
    </source>
</evidence>
<dbReference type="GO" id="GO:0032259">
    <property type="term" value="P:methylation"/>
    <property type="evidence" value="ECO:0007669"/>
    <property type="project" value="UniProtKB-KW"/>
</dbReference>
<dbReference type="PANTHER" id="PTHR11746">
    <property type="entry name" value="O-METHYLTRANSFERASE"/>
    <property type="match status" value="1"/>
</dbReference>
<proteinExistence type="inferred from homology"/>
<evidence type="ECO:0000256" key="4">
    <source>
        <dbReference type="ARBA" id="ARBA00038277"/>
    </source>
</evidence>
<keyword evidence="3" id="KW-0949">S-adenosyl-L-methionine</keyword>
<dbReference type="AlphaFoldDB" id="A0A218XQE7"/>
<reference evidence="9" key="1">
    <citation type="journal article" date="2017" name="Plant J.">
        <title>The pomegranate (Punica granatum L.) genome and the genomics of punicalagin biosynthesis.</title>
        <authorList>
            <person name="Qin G."/>
            <person name="Xu C."/>
            <person name="Ming R."/>
            <person name="Tang H."/>
            <person name="Guyot R."/>
            <person name="Kramer E.M."/>
            <person name="Hu Y."/>
            <person name="Yi X."/>
            <person name="Qi Y."/>
            <person name="Xu X."/>
            <person name="Gao Z."/>
            <person name="Pan H."/>
            <person name="Jian J."/>
            <person name="Tian Y."/>
            <person name="Yue Z."/>
            <person name="Xu Y."/>
        </authorList>
    </citation>
    <scope>NUCLEOTIDE SEQUENCE [LARGE SCALE GENOMIC DNA]</scope>
    <source>
        <strain evidence="9">cv. Dabenzi</strain>
    </source>
</reference>
<evidence type="ECO:0008006" key="10">
    <source>
        <dbReference type="Google" id="ProtNLM"/>
    </source>
</evidence>
<dbReference type="Pfam" id="PF00891">
    <property type="entry name" value="Methyltransf_2"/>
    <property type="match status" value="1"/>
</dbReference>
<name>A0A218XQE7_PUNGR</name>
<dbReference type="InterPro" id="IPR012967">
    <property type="entry name" value="COMT_dimerisation"/>
</dbReference>
<comment type="similarity">
    <text evidence="4">Belongs to the class I-like SAM-binding methyltransferase superfamily. Cation-independent O-methyltransferase family.</text>
</comment>
<dbReference type="InterPro" id="IPR036390">
    <property type="entry name" value="WH_DNA-bd_sf"/>
</dbReference>
<dbReference type="PIRSF" id="PIRSF005739">
    <property type="entry name" value="O-mtase"/>
    <property type="match status" value="1"/>
</dbReference>
<dbReference type="CDD" id="cd02440">
    <property type="entry name" value="AdoMet_MTases"/>
    <property type="match status" value="1"/>
</dbReference>